<reference evidence="3" key="1">
    <citation type="journal article" date="2019" name="Int. J. Syst. Evol. Microbiol.">
        <title>The Global Catalogue of Microorganisms (GCM) 10K type strain sequencing project: providing services to taxonomists for standard genome sequencing and annotation.</title>
        <authorList>
            <consortium name="The Broad Institute Genomics Platform"/>
            <consortium name="The Broad Institute Genome Sequencing Center for Infectious Disease"/>
            <person name="Wu L."/>
            <person name="Ma J."/>
        </authorList>
    </citation>
    <scope>NUCLEOTIDE SEQUENCE [LARGE SCALE GENOMIC DNA]</scope>
    <source>
        <strain evidence="3">CCM 8479</strain>
    </source>
</reference>
<comment type="caution">
    <text evidence="2">The sequence shown here is derived from an EMBL/GenBank/DDBJ whole genome shotgun (WGS) entry which is preliminary data.</text>
</comment>
<dbReference type="Proteomes" id="UP001596156">
    <property type="component" value="Unassembled WGS sequence"/>
</dbReference>
<evidence type="ECO:0000313" key="2">
    <source>
        <dbReference type="EMBL" id="MFC5228707.1"/>
    </source>
</evidence>
<evidence type="ECO:0000313" key="3">
    <source>
        <dbReference type="Proteomes" id="UP001596156"/>
    </source>
</evidence>
<name>A0ABW0DGT1_STRFI</name>
<evidence type="ECO:0000256" key="1">
    <source>
        <dbReference type="SAM" id="MobiDB-lite"/>
    </source>
</evidence>
<dbReference type="RefSeq" id="WP_344643653.1">
    <property type="nucleotide sequence ID" value="NZ_BAAASS010000005.1"/>
</dbReference>
<sequence length="76" mass="8181">MSLTPGDARRGPPRTPGPEGSPAPGEEPAGELRMVARDTGWAATKALLQKLDGRVRQAPEHRVRRGRTGTTGWPTR</sequence>
<proteinExistence type="predicted"/>
<organism evidence="2 3">
    <name type="scientific">Streptomyces fimbriatus</name>
    <dbReference type="NCBI Taxonomy" id="68197"/>
    <lineage>
        <taxon>Bacteria</taxon>
        <taxon>Bacillati</taxon>
        <taxon>Actinomycetota</taxon>
        <taxon>Actinomycetes</taxon>
        <taxon>Kitasatosporales</taxon>
        <taxon>Streptomycetaceae</taxon>
        <taxon>Streptomyces</taxon>
    </lineage>
</organism>
<feature type="region of interest" description="Disordered" evidence="1">
    <location>
        <begin position="55"/>
        <end position="76"/>
    </location>
</feature>
<gene>
    <name evidence="2" type="ORF">ACFPN6_29885</name>
</gene>
<protein>
    <submittedName>
        <fullName evidence="2">Uncharacterized protein</fullName>
    </submittedName>
</protein>
<dbReference type="EMBL" id="JBHSKL010000044">
    <property type="protein sequence ID" value="MFC5228707.1"/>
    <property type="molecule type" value="Genomic_DNA"/>
</dbReference>
<keyword evidence="3" id="KW-1185">Reference proteome</keyword>
<accession>A0ABW0DGT1</accession>
<feature type="region of interest" description="Disordered" evidence="1">
    <location>
        <begin position="1"/>
        <end position="30"/>
    </location>
</feature>